<dbReference type="KEGG" id="tsr:106541412"/>
<name>A0A6I9Y4H8_9SAUR</name>
<gene>
    <name evidence="2" type="primary">LOC106541412</name>
</gene>
<reference evidence="2" key="1">
    <citation type="submission" date="2025-08" db="UniProtKB">
        <authorList>
            <consortium name="RefSeq"/>
        </authorList>
    </citation>
    <scope>IDENTIFICATION</scope>
    <source>
        <tissue evidence="2">Skeletal muscle</tissue>
    </source>
</reference>
<dbReference type="RefSeq" id="XP_013912335.1">
    <property type="nucleotide sequence ID" value="XM_014056860.1"/>
</dbReference>
<dbReference type="AlphaFoldDB" id="A0A6I9Y4H8"/>
<protein>
    <submittedName>
        <fullName evidence="2">Leucine-rich PPR motif-containing protein, mitochondrial-like</fullName>
    </submittedName>
</protein>
<dbReference type="Proteomes" id="UP000504617">
    <property type="component" value="Unplaced"/>
</dbReference>
<proteinExistence type="predicted"/>
<keyword evidence="1" id="KW-1185">Reference proteome</keyword>
<dbReference type="OrthoDB" id="185373at2759"/>
<organism evidence="1 2">
    <name type="scientific">Thamnophis sirtalis</name>
    <dbReference type="NCBI Taxonomy" id="35019"/>
    <lineage>
        <taxon>Eukaryota</taxon>
        <taxon>Metazoa</taxon>
        <taxon>Chordata</taxon>
        <taxon>Craniata</taxon>
        <taxon>Vertebrata</taxon>
        <taxon>Euteleostomi</taxon>
        <taxon>Lepidosauria</taxon>
        <taxon>Squamata</taxon>
        <taxon>Bifurcata</taxon>
        <taxon>Unidentata</taxon>
        <taxon>Episquamata</taxon>
        <taxon>Toxicofera</taxon>
        <taxon>Serpentes</taxon>
        <taxon>Colubroidea</taxon>
        <taxon>Colubridae</taxon>
        <taxon>Natricinae</taxon>
        <taxon>Thamnophis</taxon>
    </lineage>
</organism>
<dbReference type="GeneID" id="106541412"/>
<accession>A0A6I9Y4H8</accession>
<sequence>MSSFNTLLKNGRTPSQLTITRLVQAFAQKGDKESIREIEKLIEPLHGILKFPRMLFINNTALAHIKNNNYDAATEYIEEKFISRQLTEDANLSFVFRKLIEDKEETALEKLSAMAERLANQFGIYKPVTNLFLQYIDQEKLNDAELLLQVRICRNQT</sequence>
<evidence type="ECO:0000313" key="1">
    <source>
        <dbReference type="Proteomes" id="UP000504617"/>
    </source>
</evidence>
<evidence type="ECO:0000313" key="2">
    <source>
        <dbReference type="RefSeq" id="XP_013912335.1"/>
    </source>
</evidence>